<dbReference type="Gene3D" id="3.40.720.10">
    <property type="entry name" value="Alkaline Phosphatase, subunit A"/>
    <property type="match status" value="1"/>
</dbReference>
<dbReference type="Proteomes" id="UP001374579">
    <property type="component" value="Unassembled WGS sequence"/>
</dbReference>
<evidence type="ECO:0000259" key="8">
    <source>
        <dbReference type="Pfam" id="PF00884"/>
    </source>
</evidence>
<evidence type="ECO:0000256" key="3">
    <source>
        <dbReference type="ARBA" id="ARBA00022723"/>
    </source>
</evidence>
<feature type="signal peptide" evidence="7">
    <location>
        <begin position="1"/>
        <end position="23"/>
    </location>
</feature>
<evidence type="ECO:0000256" key="1">
    <source>
        <dbReference type="ARBA" id="ARBA00001913"/>
    </source>
</evidence>
<dbReference type="CDD" id="cd16029">
    <property type="entry name" value="4-S"/>
    <property type="match status" value="1"/>
</dbReference>
<dbReference type="SUPFAM" id="SSF53649">
    <property type="entry name" value="Alkaline phosphatase-like"/>
    <property type="match status" value="1"/>
</dbReference>
<dbReference type="GO" id="GO:0046872">
    <property type="term" value="F:metal ion binding"/>
    <property type="evidence" value="ECO:0007669"/>
    <property type="project" value="UniProtKB-KW"/>
</dbReference>
<feature type="chain" id="PRO_5043043953" description="Sulfatase N-terminal domain-containing protein" evidence="7">
    <location>
        <begin position="24"/>
        <end position="493"/>
    </location>
</feature>
<dbReference type="GO" id="GO:0008484">
    <property type="term" value="F:sulfuric ester hydrolase activity"/>
    <property type="evidence" value="ECO:0007669"/>
    <property type="project" value="InterPro"/>
</dbReference>
<dbReference type="InterPro" id="IPR024607">
    <property type="entry name" value="Sulfatase_CS"/>
</dbReference>
<evidence type="ECO:0000313" key="9">
    <source>
        <dbReference type="EMBL" id="KAK7098549.1"/>
    </source>
</evidence>
<name>A0AAN9B4K5_9CAEN</name>
<dbReference type="InterPro" id="IPR000917">
    <property type="entry name" value="Sulfatase_N"/>
</dbReference>
<keyword evidence="3" id="KW-0479">Metal-binding</keyword>
<dbReference type="Gene3D" id="3.30.1120.10">
    <property type="match status" value="1"/>
</dbReference>
<keyword evidence="6" id="KW-0325">Glycoprotein</keyword>
<comment type="cofactor">
    <cofactor evidence="1">
        <name>Ca(2+)</name>
        <dbReference type="ChEBI" id="CHEBI:29108"/>
    </cofactor>
</comment>
<keyword evidence="7" id="KW-0732">Signal</keyword>
<dbReference type="InterPro" id="IPR047115">
    <property type="entry name" value="ARSB"/>
</dbReference>
<sequence>MGVLKGVSAFVCVAAFLVAKIDSRPAANELPHIIFIVADDLGWADVEWRDPMMHTPTLNHMALNGVILNSSYVQPLCSPSRSAFMSGYFPFHTGLQHLVILPAQKVGLPANLTTLPDELKKRGYATHAVGKWHLGFCNWKYTPTFRGFDSFMGYYNAAEDYYTHVVGKGLDFRKNKDVDREDSGIYSTYLYTERTKSIVSAHNKSQPLFLYLPFQSVHEPLEVPSWYEDMYCKNTKNGTRKTKCGMVAILDEAIGNITQTLEAEGYMDNALVIFTTDNGGPVWAAGYNYPLRGAKSTMWEGGTRGTGFVYSKNLLTNRAGTVYDGMMHAVDWLPTIMSLVGGDTPPGIDGVSQWDSILTGAPSPRTQFVYNMDSLPLFHAAIRDGDWKLIQGSPGGYNGWYPIPGDDDAADDGTLMNEAVNQADIDMYQLYNIKDDPTEHNDVKDKFPDVLATMKARMEQWRQGMVPANFPPFSSGSNPANYDGVYSPGWCDV</sequence>
<dbReference type="Pfam" id="PF00884">
    <property type="entry name" value="Sulfatase"/>
    <property type="match status" value="1"/>
</dbReference>
<accession>A0AAN9B4K5</accession>
<reference evidence="9 10" key="1">
    <citation type="submission" date="2024-02" db="EMBL/GenBank/DDBJ databases">
        <title>Chromosome-scale genome assembly of the rough periwinkle Littorina saxatilis.</title>
        <authorList>
            <person name="De Jode A."/>
            <person name="Faria R."/>
            <person name="Formenti G."/>
            <person name="Sims Y."/>
            <person name="Smith T.P."/>
            <person name="Tracey A."/>
            <person name="Wood J.M.D."/>
            <person name="Zagrodzka Z.B."/>
            <person name="Johannesson K."/>
            <person name="Butlin R.K."/>
            <person name="Leder E.H."/>
        </authorList>
    </citation>
    <scope>NUCLEOTIDE SEQUENCE [LARGE SCALE GENOMIC DNA]</scope>
    <source>
        <strain evidence="9">Snail1</strain>
        <tissue evidence="9">Muscle</tissue>
    </source>
</reference>
<evidence type="ECO:0000256" key="7">
    <source>
        <dbReference type="SAM" id="SignalP"/>
    </source>
</evidence>
<evidence type="ECO:0000256" key="4">
    <source>
        <dbReference type="ARBA" id="ARBA00022801"/>
    </source>
</evidence>
<comment type="similarity">
    <text evidence="2">Belongs to the sulfatase family.</text>
</comment>
<dbReference type="PANTHER" id="PTHR10342">
    <property type="entry name" value="ARYLSULFATASE"/>
    <property type="match status" value="1"/>
</dbReference>
<keyword evidence="4" id="KW-0378">Hydrolase</keyword>
<dbReference type="EMBL" id="JBAMIC010000012">
    <property type="protein sequence ID" value="KAK7098549.1"/>
    <property type="molecule type" value="Genomic_DNA"/>
</dbReference>
<dbReference type="PROSITE" id="PS00149">
    <property type="entry name" value="SULFATASE_2"/>
    <property type="match status" value="1"/>
</dbReference>
<keyword evidence="5" id="KW-0106">Calcium</keyword>
<evidence type="ECO:0000256" key="5">
    <source>
        <dbReference type="ARBA" id="ARBA00022837"/>
    </source>
</evidence>
<evidence type="ECO:0000256" key="2">
    <source>
        <dbReference type="ARBA" id="ARBA00008779"/>
    </source>
</evidence>
<comment type="caution">
    <text evidence="9">The sequence shown here is derived from an EMBL/GenBank/DDBJ whole genome shotgun (WGS) entry which is preliminary data.</text>
</comment>
<evidence type="ECO:0000313" key="10">
    <source>
        <dbReference type="Proteomes" id="UP001374579"/>
    </source>
</evidence>
<protein>
    <recommendedName>
        <fullName evidence="8">Sulfatase N-terminal domain-containing protein</fullName>
    </recommendedName>
</protein>
<dbReference type="InterPro" id="IPR017850">
    <property type="entry name" value="Alkaline_phosphatase_core_sf"/>
</dbReference>
<keyword evidence="10" id="KW-1185">Reference proteome</keyword>
<evidence type="ECO:0000256" key="6">
    <source>
        <dbReference type="ARBA" id="ARBA00023180"/>
    </source>
</evidence>
<feature type="domain" description="Sulfatase N-terminal" evidence="8">
    <location>
        <begin position="31"/>
        <end position="341"/>
    </location>
</feature>
<gene>
    <name evidence="9" type="ORF">V1264_002817</name>
</gene>
<dbReference type="PANTHER" id="PTHR10342:SF273">
    <property type="entry name" value="RE14504P"/>
    <property type="match status" value="1"/>
</dbReference>
<proteinExistence type="inferred from homology"/>
<dbReference type="AlphaFoldDB" id="A0AAN9B4K5"/>
<organism evidence="9 10">
    <name type="scientific">Littorina saxatilis</name>
    <dbReference type="NCBI Taxonomy" id="31220"/>
    <lineage>
        <taxon>Eukaryota</taxon>
        <taxon>Metazoa</taxon>
        <taxon>Spiralia</taxon>
        <taxon>Lophotrochozoa</taxon>
        <taxon>Mollusca</taxon>
        <taxon>Gastropoda</taxon>
        <taxon>Caenogastropoda</taxon>
        <taxon>Littorinimorpha</taxon>
        <taxon>Littorinoidea</taxon>
        <taxon>Littorinidae</taxon>
        <taxon>Littorina</taxon>
    </lineage>
</organism>